<reference evidence="5" key="1">
    <citation type="submission" date="2023-06" db="EMBL/GenBank/DDBJ databases">
        <title>Genome-scale phylogeny and comparative genomics of the fungal order Sordariales.</title>
        <authorList>
            <consortium name="Lawrence Berkeley National Laboratory"/>
            <person name="Hensen N."/>
            <person name="Bonometti L."/>
            <person name="Westerberg I."/>
            <person name="Brannstrom I.O."/>
            <person name="Guillou S."/>
            <person name="Cros-Aarteil S."/>
            <person name="Calhoun S."/>
            <person name="Haridas S."/>
            <person name="Kuo A."/>
            <person name="Mondo S."/>
            <person name="Pangilinan J."/>
            <person name="Riley R."/>
            <person name="LaButti K."/>
            <person name="Andreopoulos B."/>
            <person name="Lipzen A."/>
            <person name="Chen C."/>
            <person name="Yanf M."/>
            <person name="Daum C."/>
            <person name="Ng V."/>
            <person name="Clum A."/>
            <person name="Steindorff A."/>
            <person name="Ohm R."/>
            <person name="Martin F."/>
            <person name="Silar P."/>
            <person name="Natvig D."/>
            <person name="Lalanne C."/>
            <person name="Gautier V."/>
            <person name="Ament-velasquez S.L."/>
            <person name="Kruys A."/>
            <person name="Hutchinson M.I."/>
            <person name="Powell A.J."/>
            <person name="Barry K."/>
            <person name="Miller A.N."/>
            <person name="Grigoriev I.V."/>
            <person name="Debuchy R."/>
            <person name="Gladieux P."/>
            <person name="Thoren M.H."/>
            <person name="Johannesson H."/>
        </authorList>
    </citation>
    <scope>NUCLEOTIDE SEQUENCE</scope>
    <source>
        <strain evidence="5">SMH3391-2</strain>
    </source>
</reference>
<dbReference type="EMBL" id="JAULSR010000005">
    <property type="protein sequence ID" value="KAK0617883.1"/>
    <property type="molecule type" value="Genomic_DNA"/>
</dbReference>
<dbReference type="InterPro" id="IPR020845">
    <property type="entry name" value="AMP-binding_CS"/>
</dbReference>
<evidence type="ECO:0008006" key="7">
    <source>
        <dbReference type="Google" id="ProtNLM"/>
    </source>
</evidence>
<dbReference type="PANTHER" id="PTHR24096">
    <property type="entry name" value="LONG-CHAIN-FATTY-ACID--COA LIGASE"/>
    <property type="match status" value="1"/>
</dbReference>
<gene>
    <name evidence="5" type="ORF">B0T17DRAFT_314331</name>
</gene>
<evidence type="ECO:0000313" key="6">
    <source>
        <dbReference type="Proteomes" id="UP001174934"/>
    </source>
</evidence>
<dbReference type="FunFam" id="3.30.300.30:FF:000007">
    <property type="entry name" value="4-coumarate--CoA ligase 2"/>
    <property type="match status" value="1"/>
</dbReference>
<evidence type="ECO:0000313" key="5">
    <source>
        <dbReference type="EMBL" id="KAK0617883.1"/>
    </source>
</evidence>
<feature type="domain" description="AMP-binding enzyme C-terminal" evidence="4">
    <location>
        <begin position="456"/>
        <end position="536"/>
    </location>
</feature>
<evidence type="ECO:0000259" key="3">
    <source>
        <dbReference type="Pfam" id="PF00501"/>
    </source>
</evidence>
<feature type="domain" description="AMP-dependent synthetase/ligase" evidence="3">
    <location>
        <begin position="35"/>
        <end position="405"/>
    </location>
</feature>
<comment type="similarity">
    <text evidence="1">Belongs to the ATP-dependent AMP-binding enzyme family.</text>
</comment>
<dbReference type="AlphaFoldDB" id="A0AA39WLZ8"/>
<dbReference type="CDD" id="cd05911">
    <property type="entry name" value="Firefly_Luc_like"/>
    <property type="match status" value="1"/>
</dbReference>
<dbReference type="Gene3D" id="3.30.300.30">
    <property type="match status" value="1"/>
</dbReference>
<evidence type="ECO:0000256" key="2">
    <source>
        <dbReference type="ARBA" id="ARBA00022598"/>
    </source>
</evidence>
<keyword evidence="2" id="KW-0436">Ligase</keyword>
<dbReference type="InterPro" id="IPR000873">
    <property type="entry name" value="AMP-dep_synth/lig_dom"/>
</dbReference>
<dbReference type="InterPro" id="IPR025110">
    <property type="entry name" value="AMP-bd_C"/>
</dbReference>
<evidence type="ECO:0000259" key="4">
    <source>
        <dbReference type="Pfam" id="PF13193"/>
    </source>
</evidence>
<proteinExistence type="inferred from homology"/>
<sequence>MSFSSPFAPLAIPDDVDLWSLLFDKRQRPLNFPVTKEIMTCGEGSGRSYSYADLRSSSVAFGTGLQALWGWKKGDVLAMFTPNSVDTATVTLGALWAGGIVSPANPLYTVDELAFQLKNSNSSAIVTQTAFIKTAVAAARKVGIPDSRIILIGEGRDKTGRFQHFTGMLTFDTTGQHKKPTISPDVDLAFLVYSSGTTGLPKGVCLTHTNIVANVLQMDFLEGHYFQPFGGVDGKGDKSLGILPFFHIYGLTCGVLMTIYLGWQLVILERFELDKVLRTIQDYGITVLYIPPPVVLLFSKSPLVDKYDLTCLKVMHSGAAPLTRELTEAVWDRLKIPVKQGYGLSETSPCCTSQSMDEWAKFITSIGKLAPNLEARIVDEEGKDVAEGDDGEFWVKGPNVFKRYLNNPERTEAAFSPDGFFKTGDIMRRDKHGNLYCVDRLKELIKYKGFPVPPAELEGLLVGHADVDDACVIGIEDKSQATEVPRAHVVLRPGVAASAAKEKEIADWVAKQVAPHKRLRGGIEFVAQIPKSASGKILRRVVRDEARKKERGEGARL</sequence>
<keyword evidence="6" id="KW-1185">Reference proteome</keyword>
<evidence type="ECO:0000256" key="1">
    <source>
        <dbReference type="ARBA" id="ARBA00006432"/>
    </source>
</evidence>
<dbReference type="PANTHER" id="PTHR24096:SF149">
    <property type="entry name" value="AMP-BINDING DOMAIN-CONTAINING PROTEIN-RELATED"/>
    <property type="match status" value="1"/>
</dbReference>
<dbReference type="InterPro" id="IPR042099">
    <property type="entry name" value="ANL_N_sf"/>
</dbReference>
<comment type="caution">
    <text evidence="5">The sequence shown here is derived from an EMBL/GenBank/DDBJ whole genome shotgun (WGS) entry which is preliminary data.</text>
</comment>
<name>A0AA39WLZ8_9PEZI</name>
<organism evidence="5 6">
    <name type="scientific">Bombardia bombarda</name>
    <dbReference type="NCBI Taxonomy" id="252184"/>
    <lineage>
        <taxon>Eukaryota</taxon>
        <taxon>Fungi</taxon>
        <taxon>Dikarya</taxon>
        <taxon>Ascomycota</taxon>
        <taxon>Pezizomycotina</taxon>
        <taxon>Sordariomycetes</taxon>
        <taxon>Sordariomycetidae</taxon>
        <taxon>Sordariales</taxon>
        <taxon>Lasiosphaeriaceae</taxon>
        <taxon>Bombardia</taxon>
    </lineage>
</organism>
<protein>
    <recommendedName>
        <fullName evidence="7">4-coumarate--CoA ligase</fullName>
    </recommendedName>
</protein>
<dbReference type="SUPFAM" id="SSF56801">
    <property type="entry name" value="Acetyl-CoA synthetase-like"/>
    <property type="match status" value="1"/>
</dbReference>
<accession>A0AA39WLZ8</accession>
<dbReference type="PROSITE" id="PS00455">
    <property type="entry name" value="AMP_BINDING"/>
    <property type="match status" value="1"/>
</dbReference>
<dbReference type="Proteomes" id="UP001174934">
    <property type="component" value="Unassembled WGS sequence"/>
</dbReference>
<dbReference type="GO" id="GO:0016405">
    <property type="term" value="F:CoA-ligase activity"/>
    <property type="evidence" value="ECO:0007669"/>
    <property type="project" value="TreeGrafter"/>
</dbReference>
<dbReference type="Gene3D" id="3.40.50.12780">
    <property type="entry name" value="N-terminal domain of ligase-like"/>
    <property type="match status" value="1"/>
</dbReference>
<dbReference type="Pfam" id="PF00501">
    <property type="entry name" value="AMP-binding"/>
    <property type="match status" value="1"/>
</dbReference>
<dbReference type="InterPro" id="IPR045851">
    <property type="entry name" value="AMP-bd_C_sf"/>
</dbReference>
<dbReference type="Pfam" id="PF13193">
    <property type="entry name" value="AMP-binding_C"/>
    <property type="match status" value="1"/>
</dbReference>